<evidence type="ECO:0000259" key="2">
    <source>
        <dbReference type="Pfam" id="PF04773"/>
    </source>
</evidence>
<dbReference type="PIRSF" id="PIRSF018266">
    <property type="entry name" value="FecR"/>
    <property type="match status" value="1"/>
</dbReference>
<protein>
    <submittedName>
        <fullName evidence="3">FecR domain-containing protein</fullName>
    </submittedName>
</protein>
<gene>
    <name evidence="3" type="ORF">WG901_21005</name>
</gene>
<keyword evidence="1" id="KW-0812">Transmembrane</keyword>
<proteinExistence type="predicted"/>
<dbReference type="InterPro" id="IPR006860">
    <property type="entry name" value="FecR"/>
</dbReference>
<keyword evidence="1" id="KW-1133">Transmembrane helix</keyword>
<evidence type="ECO:0000256" key="1">
    <source>
        <dbReference type="SAM" id="Phobius"/>
    </source>
</evidence>
<dbReference type="Proteomes" id="UP001361239">
    <property type="component" value="Unassembled WGS sequence"/>
</dbReference>
<organism evidence="3 4">
    <name type="scientific">Novosphingobium anseongense</name>
    <dbReference type="NCBI Taxonomy" id="3133436"/>
    <lineage>
        <taxon>Bacteria</taxon>
        <taxon>Pseudomonadati</taxon>
        <taxon>Pseudomonadota</taxon>
        <taxon>Alphaproteobacteria</taxon>
        <taxon>Sphingomonadales</taxon>
        <taxon>Sphingomonadaceae</taxon>
        <taxon>Novosphingobium</taxon>
    </lineage>
</organism>
<dbReference type="InterPro" id="IPR012373">
    <property type="entry name" value="Ferrdict_sens_TM"/>
</dbReference>
<feature type="domain" description="FecR protein" evidence="2">
    <location>
        <begin position="110"/>
        <end position="197"/>
    </location>
</feature>
<feature type="transmembrane region" description="Helical" evidence="1">
    <location>
        <begin position="77"/>
        <end position="96"/>
    </location>
</feature>
<dbReference type="PANTHER" id="PTHR30273">
    <property type="entry name" value="PERIPLASMIC SIGNAL SENSOR AND SIGMA FACTOR ACTIVATOR FECR-RELATED"/>
    <property type="match status" value="1"/>
</dbReference>
<dbReference type="Gene3D" id="2.60.120.1440">
    <property type="match status" value="1"/>
</dbReference>
<keyword evidence="1" id="KW-0472">Membrane</keyword>
<accession>A0ABU8S1H0</accession>
<keyword evidence="4" id="KW-1185">Reference proteome</keyword>
<dbReference type="PANTHER" id="PTHR30273:SF2">
    <property type="entry name" value="PROTEIN FECR"/>
    <property type="match status" value="1"/>
</dbReference>
<evidence type="ECO:0000313" key="4">
    <source>
        <dbReference type="Proteomes" id="UP001361239"/>
    </source>
</evidence>
<dbReference type="RefSeq" id="WP_339589129.1">
    <property type="nucleotide sequence ID" value="NZ_JBBHJZ010000005.1"/>
</dbReference>
<comment type="caution">
    <text evidence="3">The sequence shown here is derived from an EMBL/GenBank/DDBJ whole genome shotgun (WGS) entry which is preliminary data.</text>
</comment>
<dbReference type="EMBL" id="JBBHJZ010000005">
    <property type="protein sequence ID" value="MEJ5979145.1"/>
    <property type="molecule type" value="Genomic_DNA"/>
</dbReference>
<evidence type="ECO:0000313" key="3">
    <source>
        <dbReference type="EMBL" id="MEJ5979145.1"/>
    </source>
</evidence>
<name>A0ABU8S1H0_9SPHN</name>
<dbReference type="Pfam" id="PF04773">
    <property type="entry name" value="FecR"/>
    <property type="match status" value="1"/>
</dbReference>
<sequence length="347" mass="36696">MARDDMGEGGDRFAQASAWFSRMRGPDAEKFRGAFAAWLDQSGNADAYREMEAIWGASAQASTLVARRRPAYLRPGLIAAGVATALTIGFLVVYGGRGSDTSGFASFASDRGQIRVVELADGSRVTLDSDSAVRVDLTSTERRVTLVSGRARFSVAHDAEHPFVVVVGEDAVVARGTIFDVRLVSGQAEVALYEGAVDLERRESRAPPRVIGRLRPGQKARFAANDAEPKIAAAGIDPWPAGIRPGQSMRLADVVAEANRYGATQIVLAEPAIGDLRLSGGFRPADTRDLAHALAAAFDLSIAEGQAGSITLSRHLSAPTHAPGSEPLSLRARCTKSLPDCRLTASG</sequence>
<reference evidence="3 4" key="1">
    <citation type="submission" date="2024-03" db="EMBL/GenBank/DDBJ databases">
        <authorList>
            <person name="Jo J.-H."/>
        </authorList>
    </citation>
    <scope>NUCLEOTIDE SEQUENCE [LARGE SCALE GENOMIC DNA]</scope>
    <source>
        <strain evidence="3 4">PS1R-30</strain>
    </source>
</reference>